<dbReference type="RefSeq" id="WP_069657375.1">
    <property type="nucleotide sequence ID" value="NZ_MIJF01000056.1"/>
</dbReference>
<feature type="binding site" evidence="9 11">
    <location>
        <begin position="114"/>
        <end position="116"/>
    </location>
    <ligand>
        <name>substrate</name>
    </ligand>
</feature>
<protein>
    <recommendedName>
        <fullName evidence="8 9">Glutamyl-tRNA reductase</fullName>
        <shortName evidence="9">GluTR</shortName>
        <ecNumber evidence="3 9">1.2.1.70</ecNumber>
    </recommendedName>
</protein>
<dbReference type="Pfam" id="PF05201">
    <property type="entry name" value="GlutR_N"/>
    <property type="match status" value="1"/>
</dbReference>
<feature type="domain" description="Glutamyl-tRNA reductase N-terminal" evidence="17">
    <location>
        <begin position="6"/>
        <end position="156"/>
    </location>
</feature>
<evidence type="ECO:0000256" key="10">
    <source>
        <dbReference type="PIRSR" id="PIRSR000445-1"/>
    </source>
</evidence>
<dbReference type="NCBIfam" id="TIGR01035">
    <property type="entry name" value="hemA"/>
    <property type="match status" value="1"/>
</dbReference>
<comment type="domain">
    <text evidence="9">Possesses an unusual extended V-shaped dimeric structure with each monomer consisting of three distinct domains arranged along a curved 'spinal' alpha-helix. The N-terminal catalytic domain specifically recognizes the glutamate moiety of the substrate. The second domain is the NADPH-binding domain, and the third C-terminal domain is responsible for dimerization.</text>
</comment>
<dbReference type="CDD" id="cd05213">
    <property type="entry name" value="NAD_bind_Glutamyl_tRNA_reduct"/>
    <property type="match status" value="1"/>
</dbReference>
<dbReference type="PROSITE" id="PS00747">
    <property type="entry name" value="GLUTR"/>
    <property type="match status" value="1"/>
</dbReference>
<comment type="subunit">
    <text evidence="9">Homodimer.</text>
</comment>
<evidence type="ECO:0000259" key="15">
    <source>
        <dbReference type="Pfam" id="PF00745"/>
    </source>
</evidence>
<dbReference type="SUPFAM" id="SSF69742">
    <property type="entry name" value="Glutamyl tRNA-reductase catalytic, N-terminal domain"/>
    <property type="match status" value="1"/>
</dbReference>
<evidence type="ECO:0000256" key="3">
    <source>
        <dbReference type="ARBA" id="ARBA00012970"/>
    </source>
</evidence>
<dbReference type="InterPro" id="IPR000343">
    <property type="entry name" value="4pyrrol_synth_GluRdtase"/>
</dbReference>
<dbReference type="PANTHER" id="PTHR43013:SF1">
    <property type="entry name" value="GLUTAMYL-TRNA REDUCTASE"/>
    <property type="match status" value="1"/>
</dbReference>
<dbReference type="InterPro" id="IPR006151">
    <property type="entry name" value="Shikm_DH/Glu-tRNA_Rdtase"/>
</dbReference>
<comment type="similarity">
    <text evidence="2 9 14">Belongs to the glutamyl-tRNA reductase family.</text>
</comment>
<dbReference type="InterPro" id="IPR015895">
    <property type="entry name" value="4pyrrol_synth_GluRdtase_N"/>
</dbReference>
<dbReference type="FunFam" id="3.40.50.720:FF:000031">
    <property type="entry name" value="Glutamyl-tRNA reductase"/>
    <property type="match status" value="1"/>
</dbReference>
<dbReference type="InterPro" id="IPR036291">
    <property type="entry name" value="NAD(P)-bd_dom_sf"/>
</dbReference>
<keyword evidence="6 9" id="KW-0627">Porphyrin biosynthesis</keyword>
<evidence type="ECO:0000256" key="9">
    <source>
        <dbReference type="HAMAP-Rule" id="MF_00087"/>
    </source>
</evidence>
<dbReference type="Proteomes" id="UP000243739">
    <property type="component" value="Unassembled WGS sequence"/>
</dbReference>
<name>A0A1D2YSU3_9BACI</name>
<accession>A0A1D2YSU3</accession>
<dbReference type="Gene3D" id="3.30.460.30">
    <property type="entry name" value="Glutamyl-tRNA reductase, N-terminal domain"/>
    <property type="match status" value="1"/>
</dbReference>
<dbReference type="FunFam" id="3.30.460.30:FF:000001">
    <property type="entry name" value="Glutamyl-tRNA reductase"/>
    <property type="match status" value="1"/>
</dbReference>
<dbReference type="PIRSF" id="PIRSF000445">
    <property type="entry name" value="4pyrrol_synth_GluRdtase"/>
    <property type="match status" value="1"/>
</dbReference>
<evidence type="ECO:0000256" key="7">
    <source>
        <dbReference type="ARBA" id="ARBA00047464"/>
    </source>
</evidence>
<evidence type="ECO:0000256" key="1">
    <source>
        <dbReference type="ARBA" id="ARBA00005059"/>
    </source>
</evidence>
<sequence>MHVMVVGLNYRTAPVEIREKFTFSEEKIGQALLRLKQTKSILEAVIVGTCNRTEVYAIVDQLHTGEHFIKKFYSEWFSVSKEKIIPFLYVKKDFEATEHLFKVITGLDSMILGETQVLGQVRQAFFLAQHHEATGTIFNTLFKQAITFAKKVHSKTRIGEKAVSVSYAAVELAKKIFSRLDDKNVLIIGAGEMGELTAIHLYSNGVKHVMVVNRTYEKAEKMAKAFKGEAYTMEQLKLALTKADIVISSTGSNSLIINNSLIEEVIKERSDKPLFLIDIAVPRDIDPSIGNFDNVHLYNIDDLQDIVDSNMKERQIIANQVNNWIASEVEEFYRWVNTLGVIPLIAALREKSLIIQEETMNSIEKKLPHLSERELKVIRKHTKSIVNQLLKNPIIKVKEMAVQPDAENMMRFFKEIFGLEDEELKTNSVYKTYNIFRK</sequence>
<evidence type="ECO:0000256" key="12">
    <source>
        <dbReference type="PIRSR" id="PIRSR000445-3"/>
    </source>
</evidence>
<comment type="caution">
    <text evidence="18">The sequence shown here is derived from an EMBL/GenBank/DDBJ whole genome shotgun (WGS) entry which is preliminary data.</text>
</comment>
<evidence type="ECO:0000313" key="19">
    <source>
        <dbReference type="Proteomes" id="UP000243739"/>
    </source>
</evidence>
<comment type="pathway">
    <text evidence="1 9 14">Porphyrin-containing compound metabolism; protoporphyrin-IX biosynthesis; 5-aminolevulinate from L-glutamyl-tRNA(Glu): step 1/2.</text>
</comment>
<dbReference type="Gene3D" id="3.40.50.720">
    <property type="entry name" value="NAD(P)-binding Rossmann-like Domain"/>
    <property type="match status" value="1"/>
</dbReference>
<keyword evidence="19" id="KW-1185">Reference proteome</keyword>
<comment type="function">
    <text evidence="9">Catalyzes the NADPH-dependent reduction of glutamyl-tRNA(Glu) to glutamate 1-semialdehyde (GSA).</text>
</comment>
<evidence type="ECO:0000256" key="11">
    <source>
        <dbReference type="PIRSR" id="PIRSR000445-2"/>
    </source>
</evidence>
<dbReference type="STRING" id="337097.BHF71_03380"/>
<evidence type="ECO:0000256" key="5">
    <source>
        <dbReference type="ARBA" id="ARBA00023002"/>
    </source>
</evidence>
<evidence type="ECO:0000256" key="14">
    <source>
        <dbReference type="RuleBase" id="RU000584"/>
    </source>
</evidence>
<dbReference type="AlphaFoldDB" id="A0A1D2YSU3"/>
<dbReference type="SUPFAM" id="SSF51735">
    <property type="entry name" value="NAD(P)-binding Rossmann-fold domains"/>
    <property type="match status" value="1"/>
</dbReference>
<feature type="active site" description="Nucleophile" evidence="9 10">
    <location>
        <position position="50"/>
    </location>
</feature>
<evidence type="ECO:0000259" key="16">
    <source>
        <dbReference type="Pfam" id="PF01488"/>
    </source>
</evidence>
<dbReference type="GO" id="GO:0050661">
    <property type="term" value="F:NADP binding"/>
    <property type="evidence" value="ECO:0007669"/>
    <property type="project" value="InterPro"/>
</dbReference>
<dbReference type="EMBL" id="MIJF01000056">
    <property type="protein sequence ID" value="OEF98075.1"/>
    <property type="molecule type" value="Genomic_DNA"/>
</dbReference>
<evidence type="ECO:0000256" key="13">
    <source>
        <dbReference type="PIRSR" id="PIRSR000445-4"/>
    </source>
</evidence>
<feature type="site" description="Important for activity" evidence="9 13">
    <location>
        <position position="99"/>
    </location>
</feature>
<dbReference type="EC" id="1.2.1.70" evidence="3 9"/>
<dbReference type="Pfam" id="PF00745">
    <property type="entry name" value="GlutR_dimer"/>
    <property type="match status" value="1"/>
</dbReference>
<evidence type="ECO:0000259" key="17">
    <source>
        <dbReference type="Pfam" id="PF05201"/>
    </source>
</evidence>
<feature type="binding site" evidence="9 11">
    <location>
        <position position="120"/>
    </location>
    <ligand>
        <name>substrate</name>
    </ligand>
</feature>
<dbReference type="Pfam" id="PF01488">
    <property type="entry name" value="Shikimate_DH"/>
    <property type="match status" value="1"/>
</dbReference>
<feature type="domain" description="Tetrapyrrole biosynthesis glutamyl-tRNA reductase dimerisation" evidence="15">
    <location>
        <begin position="321"/>
        <end position="419"/>
    </location>
</feature>
<dbReference type="SUPFAM" id="SSF69075">
    <property type="entry name" value="Glutamyl tRNA-reductase dimerization domain"/>
    <property type="match status" value="1"/>
</dbReference>
<dbReference type="UniPathway" id="UPA00251">
    <property type="reaction ID" value="UER00316"/>
</dbReference>
<dbReference type="InterPro" id="IPR018214">
    <property type="entry name" value="GluRdtase_CS"/>
</dbReference>
<keyword evidence="5 9" id="KW-0560">Oxidoreductase</keyword>
<feature type="binding site" evidence="9 11">
    <location>
        <begin position="49"/>
        <end position="52"/>
    </location>
    <ligand>
        <name>substrate</name>
    </ligand>
</feature>
<dbReference type="PANTHER" id="PTHR43013">
    <property type="entry name" value="GLUTAMYL-TRNA REDUCTASE"/>
    <property type="match status" value="1"/>
</dbReference>
<dbReference type="InterPro" id="IPR015896">
    <property type="entry name" value="4pyrrol_synth_GluRdtase_dimer"/>
</dbReference>
<comment type="catalytic activity">
    <reaction evidence="7 9 14">
        <text>(S)-4-amino-5-oxopentanoate + tRNA(Glu) + NADP(+) = L-glutamyl-tRNA(Glu) + NADPH + H(+)</text>
        <dbReference type="Rhea" id="RHEA:12344"/>
        <dbReference type="Rhea" id="RHEA-COMP:9663"/>
        <dbReference type="Rhea" id="RHEA-COMP:9680"/>
        <dbReference type="ChEBI" id="CHEBI:15378"/>
        <dbReference type="ChEBI" id="CHEBI:57501"/>
        <dbReference type="ChEBI" id="CHEBI:57783"/>
        <dbReference type="ChEBI" id="CHEBI:58349"/>
        <dbReference type="ChEBI" id="CHEBI:78442"/>
        <dbReference type="ChEBI" id="CHEBI:78520"/>
        <dbReference type="EC" id="1.2.1.70"/>
    </reaction>
</comment>
<reference evidence="18 19" key="1">
    <citation type="submission" date="2016-09" db="EMBL/GenBank/DDBJ databases">
        <title>Draft genome sequence for the type strain of Vulcanibacillus modesticaldus BR, a strictly anaerobic, moderately thermophilic, and nitrate-reducing bacterium from deep sea-hydrothermal vents of the Mid-Atlantic Ridge.</title>
        <authorList>
            <person name="Abin C.A."/>
            <person name="Hollibaugh J.T."/>
        </authorList>
    </citation>
    <scope>NUCLEOTIDE SEQUENCE [LARGE SCALE GENOMIC DNA]</scope>
    <source>
        <strain evidence="18 19">BR</strain>
    </source>
</reference>
<dbReference type="InterPro" id="IPR036453">
    <property type="entry name" value="GluRdtase_dimer_dom_sf"/>
</dbReference>
<dbReference type="OrthoDB" id="110209at2"/>
<dbReference type="HAMAP" id="MF_00087">
    <property type="entry name" value="Glu_tRNA_reductase"/>
    <property type="match status" value="1"/>
</dbReference>
<organism evidence="18 19">
    <name type="scientific">Vulcanibacillus modesticaldus</name>
    <dbReference type="NCBI Taxonomy" id="337097"/>
    <lineage>
        <taxon>Bacteria</taxon>
        <taxon>Bacillati</taxon>
        <taxon>Bacillota</taxon>
        <taxon>Bacilli</taxon>
        <taxon>Bacillales</taxon>
        <taxon>Bacillaceae</taxon>
        <taxon>Vulcanibacillus</taxon>
    </lineage>
</organism>
<dbReference type="GO" id="GO:0019353">
    <property type="term" value="P:protoporphyrinogen IX biosynthetic process from glutamate"/>
    <property type="evidence" value="ECO:0007669"/>
    <property type="project" value="TreeGrafter"/>
</dbReference>
<evidence type="ECO:0000313" key="18">
    <source>
        <dbReference type="EMBL" id="OEF98075.1"/>
    </source>
</evidence>
<evidence type="ECO:0000256" key="4">
    <source>
        <dbReference type="ARBA" id="ARBA00022857"/>
    </source>
</evidence>
<proteinExistence type="inferred from homology"/>
<dbReference type="InterPro" id="IPR036343">
    <property type="entry name" value="GluRdtase_N_sf"/>
</dbReference>
<feature type="binding site" evidence="9 11">
    <location>
        <position position="109"/>
    </location>
    <ligand>
        <name>substrate</name>
    </ligand>
</feature>
<feature type="binding site" evidence="9 12">
    <location>
        <begin position="189"/>
        <end position="194"/>
    </location>
    <ligand>
        <name>NADP(+)</name>
        <dbReference type="ChEBI" id="CHEBI:58349"/>
    </ligand>
</feature>
<comment type="miscellaneous">
    <text evidence="9">During catalysis, the active site Cys acts as a nucleophile attacking the alpha-carbonyl group of tRNA-bound glutamate with the formation of a thioester intermediate between enzyme and glutamate, and the concomitant release of tRNA(Glu). The thioester intermediate is finally reduced by direct hydride transfer from NADPH, to form the product GSA.</text>
</comment>
<keyword evidence="4 9" id="KW-0521">NADP</keyword>
<dbReference type="GO" id="GO:0008883">
    <property type="term" value="F:glutamyl-tRNA reductase activity"/>
    <property type="evidence" value="ECO:0007669"/>
    <property type="project" value="UniProtKB-UniRule"/>
</dbReference>
<gene>
    <name evidence="9" type="primary">hemA</name>
    <name evidence="18" type="ORF">BHF71_03380</name>
</gene>
<dbReference type="NCBIfam" id="NF000744">
    <property type="entry name" value="PRK00045.1-3"/>
    <property type="match status" value="1"/>
</dbReference>
<feature type="domain" description="Quinate/shikimate 5-dehydrogenase/glutamyl-tRNA reductase" evidence="16">
    <location>
        <begin position="171"/>
        <end position="306"/>
    </location>
</feature>
<evidence type="ECO:0000256" key="6">
    <source>
        <dbReference type="ARBA" id="ARBA00023244"/>
    </source>
</evidence>
<evidence type="ECO:0000256" key="8">
    <source>
        <dbReference type="ARBA" id="ARBA00068659"/>
    </source>
</evidence>
<evidence type="ECO:0000256" key="2">
    <source>
        <dbReference type="ARBA" id="ARBA00005916"/>
    </source>
</evidence>